<accession>J4GCA0</accession>
<keyword evidence="2" id="KW-0732">Signal</keyword>
<dbReference type="GeneID" id="24099439"/>
<dbReference type="Proteomes" id="UP000006352">
    <property type="component" value="Unassembled WGS sequence"/>
</dbReference>
<feature type="region of interest" description="Disordered" evidence="1">
    <location>
        <begin position="181"/>
        <end position="208"/>
    </location>
</feature>
<evidence type="ECO:0000256" key="2">
    <source>
        <dbReference type="SAM" id="SignalP"/>
    </source>
</evidence>
<evidence type="ECO:0000313" key="4">
    <source>
        <dbReference type="Proteomes" id="UP000006352"/>
    </source>
</evidence>
<reference evidence="3 4" key="1">
    <citation type="journal article" date="2012" name="Appl. Environ. Microbiol.">
        <title>Short-read sequencing for genomic analysis of the brown rot fungus Fibroporia radiculosa.</title>
        <authorList>
            <person name="Tang J.D."/>
            <person name="Perkins A.D."/>
            <person name="Sonstegard T.S."/>
            <person name="Schroeder S.G."/>
            <person name="Burgess S.C."/>
            <person name="Diehl S.V."/>
        </authorList>
    </citation>
    <scope>NUCLEOTIDE SEQUENCE [LARGE SCALE GENOMIC DNA]</scope>
    <source>
        <strain evidence="3 4">TFFH 294</strain>
    </source>
</reference>
<organism evidence="3 4">
    <name type="scientific">Fibroporia radiculosa</name>
    <dbReference type="NCBI Taxonomy" id="599839"/>
    <lineage>
        <taxon>Eukaryota</taxon>
        <taxon>Fungi</taxon>
        <taxon>Dikarya</taxon>
        <taxon>Basidiomycota</taxon>
        <taxon>Agaricomycotina</taxon>
        <taxon>Agaricomycetes</taxon>
        <taxon>Polyporales</taxon>
        <taxon>Fibroporiaceae</taxon>
        <taxon>Fibroporia</taxon>
    </lineage>
</organism>
<dbReference type="EMBL" id="HE797160">
    <property type="protein sequence ID" value="CCM04528.1"/>
    <property type="molecule type" value="Genomic_DNA"/>
</dbReference>
<dbReference type="RefSeq" id="XP_012183811.1">
    <property type="nucleotide sequence ID" value="XM_012328421.1"/>
</dbReference>
<feature type="signal peptide" evidence="2">
    <location>
        <begin position="1"/>
        <end position="18"/>
    </location>
</feature>
<evidence type="ECO:0000256" key="1">
    <source>
        <dbReference type="SAM" id="MobiDB-lite"/>
    </source>
</evidence>
<dbReference type="AlphaFoldDB" id="J4GCA0"/>
<feature type="chain" id="PRO_5003778924" evidence="2">
    <location>
        <begin position="19"/>
        <end position="226"/>
    </location>
</feature>
<keyword evidence="4" id="KW-1185">Reference proteome</keyword>
<dbReference type="OrthoDB" id="2795276at2759"/>
<dbReference type="InParanoid" id="J4GCA0"/>
<name>J4GCA0_9APHY</name>
<dbReference type="STRING" id="599839.J4GCA0"/>
<proteinExistence type="predicted"/>
<dbReference type="HOGENOM" id="CLU_1224803_0_0_1"/>
<sequence>MLASLLFIPFLSSVTVAAQSVSVVCVAGQCLEGFTNTTLGATLSASGAATSLHLLPGEYSSTTNPELLHGLLTSSSASLSASPGFLVNSTVSLPFDLALQPGIASYPGANFSGQATFTSLPTNVSTTNSSKQLSAGSFALASNTWASFAGAASNDRVIFWDSVSDVSQLPASTVGNPLTLGHVSAQPDSPALPANPARQTSSDLHARPVPQIVNSATMAFRALDNV</sequence>
<protein>
    <submittedName>
        <fullName evidence="3">Uncharacterized protein</fullName>
    </submittedName>
</protein>
<evidence type="ECO:0000313" key="3">
    <source>
        <dbReference type="EMBL" id="CCM04528.1"/>
    </source>
</evidence>
<gene>
    <name evidence="3" type="ORF">FIBRA_06709</name>
</gene>